<name>A0A4R6VU88_9HYPH</name>
<evidence type="ECO:0000313" key="6">
    <source>
        <dbReference type="EMBL" id="TDQ66150.1"/>
    </source>
</evidence>
<feature type="domain" description="CENP-V/GFA" evidence="5">
    <location>
        <begin position="4"/>
        <end position="118"/>
    </location>
</feature>
<comment type="caution">
    <text evidence="6">The sequence shown here is derived from an EMBL/GenBank/DDBJ whole genome shotgun (WGS) entry which is preliminary data.</text>
</comment>
<dbReference type="InterPro" id="IPR006913">
    <property type="entry name" value="CENP-V/GFA"/>
</dbReference>
<organism evidence="6 7">
    <name type="scientific">Maritalea mobilis</name>
    <dbReference type="NCBI Taxonomy" id="483324"/>
    <lineage>
        <taxon>Bacteria</taxon>
        <taxon>Pseudomonadati</taxon>
        <taxon>Pseudomonadota</taxon>
        <taxon>Alphaproteobacteria</taxon>
        <taxon>Hyphomicrobiales</taxon>
        <taxon>Devosiaceae</taxon>
        <taxon>Maritalea</taxon>
    </lineage>
</organism>
<dbReference type="Pfam" id="PF04828">
    <property type="entry name" value="GFA"/>
    <property type="match status" value="1"/>
</dbReference>
<keyword evidence="2" id="KW-0479">Metal-binding</keyword>
<dbReference type="OrthoDB" id="9807246at2"/>
<dbReference type="RefSeq" id="WP_133570866.1">
    <property type="nucleotide sequence ID" value="NZ_SNYR01000001.1"/>
</dbReference>
<comment type="similarity">
    <text evidence="1">Belongs to the Gfa family.</text>
</comment>
<dbReference type="PROSITE" id="PS51891">
    <property type="entry name" value="CENP_V_GFA"/>
    <property type="match status" value="1"/>
</dbReference>
<dbReference type="SUPFAM" id="SSF51316">
    <property type="entry name" value="Mss4-like"/>
    <property type="match status" value="1"/>
</dbReference>
<dbReference type="GO" id="GO:0016846">
    <property type="term" value="F:carbon-sulfur lyase activity"/>
    <property type="evidence" value="ECO:0007669"/>
    <property type="project" value="InterPro"/>
</dbReference>
<gene>
    <name evidence="6" type="ORF">ATL17_0135</name>
</gene>
<dbReference type="GO" id="GO:0046872">
    <property type="term" value="F:metal ion binding"/>
    <property type="evidence" value="ECO:0007669"/>
    <property type="project" value="UniProtKB-KW"/>
</dbReference>
<evidence type="ECO:0000256" key="4">
    <source>
        <dbReference type="ARBA" id="ARBA00023239"/>
    </source>
</evidence>
<keyword evidence="4" id="KW-0456">Lyase</keyword>
<evidence type="ECO:0000259" key="5">
    <source>
        <dbReference type="PROSITE" id="PS51891"/>
    </source>
</evidence>
<dbReference type="PANTHER" id="PTHR33337:SF40">
    <property type="entry name" value="CENP-V_GFA DOMAIN-CONTAINING PROTEIN-RELATED"/>
    <property type="match status" value="1"/>
</dbReference>
<evidence type="ECO:0000256" key="1">
    <source>
        <dbReference type="ARBA" id="ARBA00005495"/>
    </source>
</evidence>
<dbReference type="Proteomes" id="UP000295391">
    <property type="component" value="Unassembled WGS sequence"/>
</dbReference>
<sequence length="140" mass="15360">MPTRRGGCFCGAVQYELTGEVFGARSCHCSRCRKAFSAQANSYAVITPGSLKWLSGEDNLKKYPEEGHEGRLFCSTCGSSLCGVVQGEIHGITLGCLEDDQDIEIKAHIFVGSKAPWEVMPENVPQYDQFPDNIEILTKP</sequence>
<dbReference type="EMBL" id="SNYR01000001">
    <property type="protein sequence ID" value="TDQ66150.1"/>
    <property type="molecule type" value="Genomic_DNA"/>
</dbReference>
<protein>
    <recommendedName>
        <fullName evidence="5">CENP-V/GFA domain-containing protein</fullName>
    </recommendedName>
</protein>
<keyword evidence="3" id="KW-0862">Zinc</keyword>
<keyword evidence="7" id="KW-1185">Reference proteome</keyword>
<evidence type="ECO:0000256" key="3">
    <source>
        <dbReference type="ARBA" id="ARBA00022833"/>
    </source>
</evidence>
<dbReference type="AlphaFoldDB" id="A0A4R6VU88"/>
<accession>A0A4R6VU88</accession>
<reference evidence="6 7" key="1">
    <citation type="submission" date="2019-03" db="EMBL/GenBank/DDBJ databases">
        <title>Genomic Encyclopedia of Type Strains, Phase III (KMG-III): the genomes of soil and plant-associated and newly described type strains.</title>
        <authorList>
            <person name="Whitman W."/>
        </authorList>
    </citation>
    <scope>NUCLEOTIDE SEQUENCE [LARGE SCALE GENOMIC DNA]</scope>
    <source>
        <strain evidence="6 7">CGMCC 1.7002</strain>
    </source>
</reference>
<dbReference type="Gene3D" id="3.90.1590.10">
    <property type="entry name" value="glutathione-dependent formaldehyde- activating enzyme (gfa)"/>
    <property type="match status" value="1"/>
</dbReference>
<evidence type="ECO:0000313" key="7">
    <source>
        <dbReference type="Proteomes" id="UP000295391"/>
    </source>
</evidence>
<dbReference type="PANTHER" id="PTHR33337">
    <property type="entry name" value="GFA DOMAIN-CONTAINING PROTEIN"/>
    <property type="match status" value="1"/>
</dbReference>
<evidence type="ECO:0000256" key="2">
    <source>
        <dbReference type="ARBA" id="ARBA00022723"/>
    </source>
</evidence>
<proteinExistence type="inferred from homology"/>
<dbReference type="InterPro" id="IPR011057">
    <property type="entry name" value="Mss4-like_sf"/>
</dbReference>